<organism evidence="8 9">
    <name type="scientific">Emiliania huxleyi (strain CCMP1516)</name>
    <dbReference type="NCBI Taxonomy" id="280463"/>
    <lineage>
        <taxon>Eukaryota</taxon>
        <taxon>Haptista</taxon>
        <taxon>Haptophyta</taxon>
        <taxon>Prymnesiophyceae</taxon>
        <taxon>Isochrysidales</taxon>
        <taxon>Noelaerhabdaceae</taxon>
        <taxon>Emiliania</taxon>
    </lineage>
</organism>
<feature type="compositionally biased region" description="Basic and acidic residues" evidence="6">
    <location>
        <begin position="390"/>
        <end position="400"/>
    </location>
</feature>
<feature type="transmembrane region" description="Helical" evidence="7">
    <location>
        <begin position="204"/>
        <end position="222"/>
    </location>
</feature>
<feature type="transmembrane region" description="Helical" evidence="7">
    <location>
        <begin position="20"/>
        <end position="45"/>
    </location>
</feature>
<evidence type="ECO:0000256" key="6">
    <source>
        <dbReference type="SAM" id="MobiDB-lite"/>
    </source>
</evidence>
<comment type="subcellular location">
    <subcellularLocation>
        <location evidence="1">Membrane</location>
        <topology evidence="1">Multi-pass membrane protein</topology>
    </subcellularLocation>
</comment>
<feature type="compositionally biased region" description="Low complexity" evidence="6">
    <location>
        <begin position="412"/>
        <end position="437"/>
    </location>
</feature>
<reference evidence="9" key="1">
    <citation type="journal article" date="2013" name="Nature">
        <title>Pan genome of the phytoplankton Emiliania underpins its global distribution.</title>
        <authorList>
            <person name="Read B.A."/>
            <person name="Kegel J."/>
            <person name="Klute M.J."/>
            <person name="Kuo A."/>
            <person name="Lefebvre S.C."/>
            <person name="Maumus F."/>
            <person name="Mayer C."/>
            <person name="Miller J."/>
            <person name="Monier A."/>
            <person name="Salamov A."/>
            <person name="Young J."/>
            <person name="Aguilar M."/>
            <person name="Claverie J.M."/>
            <person name="Frickenhaus S."/>
            <person name="Gonzalez K."/>
            <person name="Herman E.K."/>
            <person name="Lin Y.C."/>
            <person name="Napier J."/>
            <person name="Ogata H."/>
            <person name="Sarno A.F."/>
            <person name="Shmutz J."/>
            <person name="Schroeder D."/>
            <person name="de Vargas C."/>
            <person name="Verret F."/>
            <person name="von Dassow P."/>
            <person name="Valentin K."/>
            <person name="Van de Peer Y."/>
            <person name="Wheeler G."/>
            <person name="Dacks J.B."/>
            <person name="Delwiche C.F."/>
            <person name="Dyhrman S.T."/>
            <person name="Glockner G."/>
            <person name="John U."/>
            <person name="Richards T."/>
            <person name="Worden A.Z."/>
            <person name="Zhang X."/>
            <person name="Grigoriev I.V."/>
            <person name="Allen A.E."/>
            <person name="Bidle K."/>
            <person name="Borodovsky M."/>
            <person name="Bowler C."/>
            <person name="Brownlee C."/>
            <person name="Cock J.M."/>
            <person name="Elias M."/>
            <person name="Gladyshev V.N."/>
            <person name="Groth M."/>
            <person name="Guda C."/>
            <person name="Hadaegh A."/>
            <person name="Iglesias-Rodriguez M.D."/>
            <person name="Jenkins J."/>
            <person name="Jones B.M."/>
            <person name="Lawson T."/>
            <person name="Leese F."/>
            <person name="Lindquist E."/>
            <person name="Lobanov A."/>
            <person name="Lomsadze A."/>
            <person name="Malik S.B."/>
            <person name="Marsh M.E."/>
            <person name="Mackinder L."/>
            <person name="Mock T."/>
            <person name="Mueller-Roeber B."/>
            <person name="Pagarete A."/>
            <person name="Parker M."/>
            <person name="Probert I."/>
            <person name="Quesneville H."/>
            <person name="Raines C."/>
            <person name="Rensing S.A."/>
            <person name="Riano-Pachon D.M."/>
            <person name="Richier S."/>
            <person name="Rokitta S."/>
            <person name="Shiraiwa Y."/>
            <person name="Soanes D.M."/>
            <person name="van der Giezen M."/>
            <person name="Wahlund T.M."/>
            <person name="Williams B."/>
            <person name="Wilson W."/>
            <person name="Wolfe G."/>
            <person name="Wurch L.L."/>
        </authorList>
    </citation>
    <scope>NUCLEOTIDE SEQUENCE</scope>
</reference>
<reference evidence="8" key="2">
    <citation type="submission" date="2024-10" db="UniProtKB">
        <authorList>
            <consortium name="EnsemblProtists"/>
        </authorList>
    </citation>
    <scope>IDENTIFICATION</scope>
</reference>
<keyword evidence="4 7" id="KW-1133">Transmembrane helix</keyword>
<evidence type="ECO:0000256" key="2">
    <source>
        <dbReference type="ARBA" id="ARBA00010954"/>
    </source>
</evidence>
<dbReference type="PANTHER" id="PTHR11132">
    <property type="entry name" value="SOLUTE CARRIER FAMILY 35"/>
    <property type="match status" value="1"/>
</dbReference>
<dbReference type="Pfam" id="PF05794">
    <property type="entry name" value="Tcp11"/>
    <property type="match status" value="1"/>
</dbReference>
<dbReference type="InterPro" id="IPR050186">
    <property type="entry name" value="TPT_transporter"/>
</dbReference>
<keyword evidence="3 7" id="KW-0812">Transmembrane</keyword>
<dbReference type="KEGG" id="ehx:EMIHUDRAFT_465696"/>
<dbReference type="HOGENOM" id="CLU_348990_0_0_1"/>
<accession>A0A0D3I9T7</accession>
<sequence length="808" mass="87489">MACSSLMLVVNKLAVHLLPAPSFVLLTQFFASWFVVKGLGLAGVIEVDALEWSKLRAFLPIAAAFLACVFANIKTLQYANVETFIVFRASTPLAISIAEWLFLGRELPNCRSFCCLVSLLAAACGYMYFDSAFEVRAYVWVGAWYAIFCFDQLYIKYAVDATVVDSNWGRVFYTNLWACGIATVICAATEPQTLLTLRWTRESMAALAVSAALGVGMSYFAFICRASVSATCFTILGNVLTVFINVVIWDKHASQEGLACLAVSLVAAALYQQAPKRTPADAAYARALRQAHIDSVKQRGQRAACRAASSSARRRALDEVRAARAIEQAARRDEALAKRTKLLASRATSCAYRVKRAIAVAAATREHARQTQSATKCNLEAKLEAAAARRAEARAEEKQRAPLVPPMWRGTAGPAHAAAPSSQPAPSDGGAPASPDGRSASERLLSEVESEWAAADDDADAQRIQAWMRRPETIETARAWLEEVGCDPRAGRLLLGLVYMAREAARLFCDSSEDKSMAREAKRFHKRLLAALKTGEADDFPEDLRRARRFHAAWLAVDKPKVVGCLVDSLVARRAEQAAPRVPNEAGAAVPSLSASADETLEMIRRLGGAEAEAEAREAERRAGEMAHVRAEDLATHVGKVAKRAFWDAVQERLRGGDFECAFGLLGEMQKAMLALVAHSAKAREELADKFDAAWLKQQADNGALELGSVTNLMKYVASTIAAWQAPADEPEARAWVESVEAVAAAAVAERADLGAFIGDHLAPFLARAHELIGRIYERLVAMQQEADGEAAAAEAAAEAEAEAPPQD</sequence>
<feature type="region of interest" description="Disordered" evidence="6">
    <location>
        <begin position="788"/>
        <end position="808"/>
    </location>
</feature>
<dbReference type="PaxDb" id="2903-EOD08022"/>
<protein>
    <recommendedName>
        <fullName evidence="10">Sugar phosphate transporter domain-containing protein</fullName>
    </recommendedName>
</protein>
<dbReference type="GO" id="GO:0016020">
    <property type="term" value="C:membrane"/>
    <property type="evidence" value="ECO:0007669"/>
    <property type="project" value="UniProtKB-SubCell"/>
</dbReference>
<feature type="transmembrane region" description="Helical" evidence="7">
    <location>
        <begin position="228"/>
        <end position="249"/>
    </location>
</feature>
<evidence type="ECO:0008006" key="10">
    <source>
        <dbReference type="Google" id="ProtNLM"/>
    </source>
</evidence>
<comment type="similarity">
    <text evidence="2">Belongs to the TCP11 family.</text>
</comment>
<feature type="transmembrane region" description="Helical" evidence="7">
    <location>
        <begin position="85"/>
        <end position="103"/>
    </location>
</feature>
<evidence type="ECO:0000256" key="1">
    <source>
        <dbReference type="ARBA" id="ARBA00004141"/>
    </source>
</evidence>
<dbReference type="RefSeq" id="XP_005760451.1">
    <property type="nucleotide sequence ID" value="XM_005760394.1"/>
</dbReference>
<evidence type="ECO:0000256" key="3">
    <source>
        <dbReference type="ARBA" id="ARBA00022692"/>
    </source>
</evidence>
<dbReference type="InterPro" id="IPR008862">
    <property type="entry name" value="Tcp11"/>
</dbReference>
<dbReference type="GeneID" id="17254157"/>
<keyword evidence="9" id="KW-1185">Reference proteome</keyword>
<evidence type="ECO:0000256" key="4">
    <source>
        <dbReference type="ARBA" id="ARBA00022989"/>
    </source>
</evidence>
<dbReference type="Proteomes" id="UP000013827">
    <property type="component" value="Unassembled WGS sequence"/>
</dbReference>
<dbReference type="eggNOG" id="KOG1444">
    <property type="taxonomic scope" value="Eukaryota"/>
</dbReference>
<dbReference type="AlphaFoldDB" id="A0A0D3I9T7"/>
<evidence type="ECO:0000256" key="7">
    <source>
        <dbReference type="SAM" id="Phobius"/>
    </source>
</evidence>
<feature type="transmembrane region" description="Helical" evidence="7">
    <location>
        <begin position="135"/>
        <end position="155"/>
    </location>
</feature>
<feature type="compositionally biased region" description="Low complexity" evidence="6">
    <location>
        <begin position="790"/>
        <end position="799"/>
    </location>
</feature>
<keyword evidence="5 7" id="KW-0472">Membrane</keyword>
<feature type="compositionally biased region" description="Acidic residues" evidence="6">
    <location>
        <begin position="448"/>
        <end position="457"/>
    </location>
</feature>
<feature type="transmembrane region" description="Helical" evidence="7">
    <location>
        <begin position="57"/>
        <end position="73"/>
    </location>
</feature>
<proteinExistence type="inferred from homology"/>
<evidence type="ECO:0000313" key="8">
    <source>
        <dbReference type="EnsemblProtists" id="EOD08022"/>
    </source>
</evidence>
<evidence type="ECO:0000256" key="5">
    <source>
        <dbReference type="ARBA" id="ARBA00023136"/>
    </source>
</evidence>
<name>A0A0D3I9T7_EMIH1</name>
<feature type="region of interest" description="Disordered" evidence="6">
    <location>
        <begin position="390"/>
        <end position="457"/>
    </location>
</feature>
<dbReference type="EnsemblProtists" id="EOD08022">
    <property type="protein sequence ID" value="EOD08022"/>
    <property type="gene ID" value="EMIHUDRAFT_465696"/>
</dbReference>
<evidence type="ECO:0000313" key="9">
    <source>
        <dbReference type="Proteomes" id="UP000013827"/>
    </source>
</evidence>